<dbReference type="EMBL" id="CANTFL010000285">
    <property type="protein sequence ID" value="CAI5720441.1"/>
    <property type="molecule type" value="Genomic_DNA"/>
</dbReference>
<evidence type="ECO:0000259" key="1">
    <source>
        <dbReference type="PROSITE" id="PS50878"/>
    </source>
</evidence>
<feature type="domain" description="Reverse transcriptase" evidence="1">
    <location>
        <begin position="1"/>
        <end position="80"/>
    </location>
</feature>
<accession>A0AAV0TEY7</accession>
<keyword evidence="3" id="KW-1185">Reference proteome</keyword>
<dbReference type="PROSITE" id="PS50878">
    <property type="entry name" value="RT_POL"/>
    <property type="match status" value="1"/>
</dbReference>
<dbReference type="Proteomes" id="UP001162031">
    <property type="component" value="Unassembled WGS sequence"/>
</dbReference>
<name>A0AAV0TEY7_HYABA</name>
<protein>
    <recommendedName>
        <fullName evidence="1">Reverse transcriptase domain-containing protein</fullName>
    </recommendedName>
</protein>
<organism evidence="2 3">
    <name type="scientific">Hyaloperonospora brassicae</name>
    <name type="common">Brassica downy mildew</name>
    <name type="synonym">Peronospora brassicae</name>
    <dbReference type="NCBI Taxonomy" id="162125"/>
    <lineage>
        <taxon>Eukaryota</taxon>
        <taxon>Sar</taxon>
        <taxon>Stramenopiles</taxon>
        <taxon>Oomycota</taxon>
        <taxon>Peronosporomycetes</taxon>
        <taxon>Peronosporales</taxon>
        <taxon>Peronosporaceae</taxon>
        <taxon>Hyaloperonospora</taxon>
    </lineage>
</organism>
<evidence type="ECO:0000313" key="3">
    <source>
        <dbReference type="Proteomes" id="UP001162031"/>
    </source>
</evidence>
<comment type="caution">
    <text evidence="2">The sequence shown here is derived from an EMBL/GenBank/DDBJ whole genome shotgun (WGS) entry which is preliminary data.</text>
</comment>
<proteinExistence type="predicted"/>
<gene>
    <name evidence="2" type="ORF">HBR001_LOCUS2384</name>
</gene>
<dbReference type="AlphaFoldDB" id="A0AAV0TEY7"/>
<evidence type="ECO:0000313" key="2">
    <source>
        <dbReference type="EMBL" id="CAI5720441.1"/>
    </source>
</evidence>
<dbReference type="InterPro" id="IPR000477">
    <property type="entry name" value="RT_dom"/>
</dbReference>
<sequence length="80" mass="8569">MVTKVCGYVDDTAVYARSPEDVVEVMQALARFGVASGLMTNAAKSVAVPLCDGVAIDPDLLHGIRLLQAGERYRYQGVLL</sequence>
<reference evidence="2" key="1">
    <citation type="submission" date="2022-12" db="EMBL/GenBank/DDBJ databases">
        <authorList>
            <person name="Webb A."/>
        </authorList>
    </citation>
    <scope>NUCLEOTIDE SEQUENCE</scope>
    <source>
        <strain evidence="2">Hp1</strain>
    </source>
</reference>